<evidence type="ECO:0000313" key="6">
    <source>
        <dbReference type="Proteomes" id="UP000663866"/>
    </source>
</evidence>
<gene>
    <name evidence="2" type="ORF">BYL167_LOCUS7550</name>
    <name evidence="3" type="ORF">GIL414_LOCUS5958</name>
    <name evidence="4" type="ORF">OVN521_LOCUS13364</name>
    <name evidence="5" type="ORF">SMN809_LOCUS13117</name>
    <name evidence="1" type="ORF">UXM345_LOCUS5688</name>
</gene>
<reference evidence="4" key="1">
    <citation type="submission" date="2021-02" db="EMBL/GenBank/DDBJ databases">
        <authorList>
            <person name="Nowell W R."/>
        </authorList>
    </citation>
    <scope>NUCLEOTIDE SEQUENCE</scope>
</reference>
<accession>A0A819LYG6</accession>
<dbReference type="EMBL" id="CAJOBG010001939">
    <property type="protein sequence ID" value="CAF3970838.1"/>
    <property type="molecule type" value="Genomic_DNA"/>
</dbReference>
<evidence type="ECO:0000313" key="3">
    <source>
        <dbReference type="EMBL" id="CAF3889253.1"/>
    </source>
</evidence>
<dbReference type="Proteomes" id="UP000676336">
    <property type="component" value="Unassembled WGS sequence"/>
</dbReference>
<evidence type="ECO:0000313" key="1">
    <source>
        <dbReference type="EMBL" id="CAF3816212.1"/>
    </source>
</evidence>
<dbReference type="AlphaFoldDB" id="A0A819LYG6"/>
<proteinExistence type="predicted"/>
<evidence type="ECO:0000313" key="2">
    <source>
        <dbReference type="EMBL" id="CAF3883036.1"/>
    </source>
</evidence>
<organism evidence="4 6">
    <name type="scientific">Rotaria magnacalcarata</name>
    <dbReference type="NCBI Taxonomy" id="392030"/>
    <lineage>
        <taxon>Eukaryota</taxon>
        <taxon>Metazoa</taxon>
        <taxon>Spiralia</taxon>
        <taxon>Gnathifera</taxon>
        <taxon>Rotifera</taxon>
        <taxon>Eurotatoria</taxon>
        <taxon>Bdelloidea</taxon>
        <taxon>Philodinida</taxon>
        <taxon>Philodinidae</taxon>
        <taxon>Rotaria</taxon>
    </lineage>
</organism>
<dbReference type="EMBL" id="CAJOBJ010001640">
    <property type="protein sequence ID" value="CAF3889253.1"/>
    <property type="molecule type" value="Genomic_DNA"/>
</dbReference>
<evidence type="ECO:0000313" key="5">
    <source>
        <dbReference type="EMBL" id="CAF4022718.1"/>
    </source>
</evidence>
<dbReference type="Proteomes" id="UP000681967">
    <property type="component" value="Unassembled WGS sequence"/>
</dbReference>
<dbReference type="Proteomes" id="UP000663866">
    <property type="component" value="Unassembled WGS sequence"/>
</dbReference>
<dbReference type="Proteomes" id="UP000663842">
    <property type="component" value="Unassembled WGS sequence"/>
</dbReference>
<name>A0A819LYG6_9BILA</name>
<comment type="caution">
    <text evidence="4">The sequence shown here is derived from an EMBL/GenBank/DDBJ whole genome shotgun (WGS) entry which is preliminary data.</text>
</comment>
<evidence type="ECO:0000313" key="4">
    <source>
        <dbReference type="EMBL" id="CAF3970838.1"/>
    </source>
</evidence>
<keyword evidence="6" id="KW-1185">Reference proteome</keyword>
<dbReference type="EMBL" id="CAJOBI010005125">
    <property type="protein sequence ID" value="CAF4022718.1"/>
    <property type="molecule type" value="Genomic_DNA"/>
</dbReference>
<dbReference type="EMBL" id="CAJOBH010001971">
    <property type="protein sequence ID" value="CAF3883036.1"/>
    <property type="molecule type" value="Genomic_DNA"/>
</dbReference>
<dbReference type="EMBL" id="CAJOBF010000428">
    <property type="protein sequence ID" value="CAF3816212.1"/>
    <property type="molecule type" value="Genomic_DNA"/>
</dbReference>
<dbReference type="Proteomes" id="UP000681720">
    <property type="component" value="Unassembled WGS sequence"/>
</dbReference>
<protein>
    <submittedName>
        <fullName evidence="4">Uncharacterized protein</fullName>
    </submittedName>
</protein>
<sequence>MSIVASELFTMVSEKEKCYHIAYLSSMAYHNHNLKRLQPTTHSSEYNLSIDNNEAMKESFQQFSITYNNIKKRFPPFKPGPHRARRGGGNGRAYDRNFFSSVSLPKRAIHYDLAESFMDHSTNPLSSNLYKVRFQHSAKQWPNGRFINYKEIIDKSDGHIIDLTCALDFPIILKRKKVEETQQNSLSAQLSLSFVDPISEEQKKKLADKQTNLYANLFGCGKLPRLPSNTQSKKSNSISNVTKSPDLIALLGENKEDNPCP</sequence>